<feature type="region of interest" description="Disordered" evidence="1">
    <location>
        <begin position="1"/>
        <end position="40"/>
    </location>
</feature>
<reference evidence="2" key="2">
    <citation type="submission" date="2015-03" db="UniProtKB">
        <authorList>
            <consortium name="EnsemblPlants"/>
        </authorList>
    </citation>
    <scope>IDENTIFICATION</scope>
</reference>
<evidence type="ECO:0000313" key="3">
    <source>
        <dbReference type="Proteomes" id="UP000026960"/>
    </source>
</evidence>
<dbReference type="Gramene" id="OBART01G06060.1">
    <property type="protein sequence ID" value="OBART01G06060.1"/>
    <property type="gene ID" value="OBART01G06060"/>
</dbReference>
<reference evidence="2" key="1">
    <citation type="journal article" date="2009" name="Rice">
        <title>De Novo Next Generation Sequencing of Plant Genomes.</title>
        <authorList>
            <person name="Rounsley S."/>
            <person name="Marri P.R."/>
            <person name="Yu Y."/>
            <person name="He R."/>
            <person name="Sisneros N."/>
            <person name="Goicoechea J.L."/>
            <person name="Lee S.J."/>
            <person name="Angelova A."/>
            <person name="Kudrna D."/>
            <person name="Luo M."/>
            <person name="Affourtit J."/>
            <person name="Desany B."/>
            <person name="Knight J."/>
            <person name="Niazi F."/>
            <person name="Egholm M."/>
            <person name="Wing R.A."/>
        </authorList>
    </citation>
    <scope>NUCLEOTIDE SEQUENCE [LARGE SCALE GENOMIC DNA]</scope>
    <source>
        <strain evidence="2">cv. IRGC 105608</strain>
    </source>
</reference>
<dbReference type="HOGENOM" id="CLU_194059_0_0_1"/>
<protein>
    <submittedName>
        <fullName evidence="2">Uncharacterized protein</fullName>
    </submittedName>
</protein>
<feature type="compositionally biased region" description="Basic and acidic residues" evidence="1">
    <location>
        <begin position="26"/>
        <end position="35"/>
    </location>
</feature>
<organism evidence="2">
    <name type="scientific">Oryza barthii</name>
    <dbReference type="NCBI Taxonomy" id="65489"/>
    <lineage>
        <taxon>Eukaryota</taxon>
        <taxon>Viridiplantae</taxon>
        <taxon>Streptophyta</taxon>
        <taxon>Embryophyta</taxon>
        <taxon>Tracheophyta</taxon>
        <taxon>Spermatophyta</taxon>
        <taxon>Magnoliopsida</taxon>
        <taxon>Liliopsida</taxon>
        <taxon>Poales</taxon>
        <taxon>Poaceae</taxon>
        <taxon>BOP clade</taxon>
        <taxon>Oryzoideae</taxon>
        <taxon>Oryzeae</taxon>
        <taxon>Oryzinae</taxon>
        <taxon>Oryza</taxon>
    </lineage>
</organism>
<dbReference type="Proteomes" id="UP000026960">
    <property type="component" value="Chromosome 1"/>
</dbReference>
<evidence type="ECO:0000313" key="2">
    <source>
        <dbReference type="EnsemblPlants" id="OBART01G06060.1"/>
    </source>
</evidence>
<accession>A0A0D3EKM3</accession>
<name>A0A0D3EKM3_9ORYZ</name>
<dbReference type="PaxDb" id="65489-OBART01G06060.1"/>
<dbReference type="AlphaFoldDB" id="A0A0D3EKM3"/>
<keyword evidence="3" id="KW-1185">Reference proteome</keyword>
<proteinExistence type="predicted"/>
<dbReference type="EnsemblPlants" id="OBART01G06060.1">
    <property type="protein sequence ID" value="OBART01G06060.1"/>
    <property type="gene ID" value="OBART01G06060"/>
</dbReference>
<sequence>MPDRCDAAERRRRAERQGARIGAAINRRDPREKVTTRTPSSHPSLYLVVSICNSACMSQSIYSYAMTMIKQSNAQAQQQKQQQ</sequence>
<evidence type="ECO:0000256" key="1">
    <source>
        <dbReference type="SAM" id="MobiDB-lite"/>
    </source>
</evidence>